<feature type="compositionally biased region" description="Basic and acidic residues" evidence="1">
    <location>
        <begin position="150"/>
        <end position="171"/>
    </location>
</feature>
<feature type="compositionally biased region" description="Polar residues" evidence="1">
    <location>
        <begin position="228"/>
        <end position="237"/>
    </location>
</feature>
<name>A0A0G4EZ28_9ALVE</name>
<dbReference type="EMBL" id="CDMZ01000017">
    <property type="protein sequence ID" value="CEM04561.1"/>
    <property type="molecule type" value="Genomic_DNA"/>
</dbReference>
<evidence type="ECO:0000256" key="1">
    <source>
        <dbReference type="SAM" id="MobiDB-lite"/>
    </source>
</evidence>
<feature type="region of interest" description="Disordered" evidence="1">
    <location>
        <begin position="315"/>
        <end position="395"/>
    </location>
</feature>
<gene>
    <name evidence="2" type="ORF">Cvel_14336</name>
</gene>
<feature type="compositionally biased region" description="Basic and acidic residues" evidence="1">
    <location>
        <begin position="386"/>
        <end position="395"/>
    </location>
</feature>
<accession>A0A0G4EZ28</accession>
<feature type="region of interest" description="Disordered" evidence="1">
    <location>
        <begin position="1"/>
        <end position="26"/>
    </location>
</feature>
<sequence>MSQSRVLASGASRDYFEQPEEEDSEEGIASFAHLGAHCKLAMVRFGVSHKSPFVEPSQLSVSNDNPAKRVGETKGKGTHDVEDGPDSEEKEGKDRESDSKKKDESRRRTGHVSRAQVKASEEGDGGSKHKRERVDKLPVRGSTEGTGPRDSSRDREEDKQPRDRERRICEERIFQIDQRAAVLKHKPTGLTGGGETGSAAPLPLKTASRAVSANPHFNSEGKKRPECASQSEVSPQFPTELVENHRSSSAPGDVARSPPTSPGSCPRVFTCPPTVSVKMMQKRLRQLSPIRRGSSKGPLSIPNVEEAAMISWAGGQEEKTQWHQAPVESLSPPLGLQRPPGSPGEIKRLVSAMTPLETVRERRKASKKKNPSNKKASFLEQEGEEERTGREKLTE</sequence>
<feature type="compositionally biased region" description="Basic and acidic residues" evidence="1">
    <location>
        <begin position="66"/>
        <end position="82"/>
    </location>
</feature>
<feature type="compositionally biased region" description="Basic and acidic residues" evidence="1">
    <location>
        <begin position="119"/>
        <end position="138"/>
    </location>
</feature>
<protein>
    <submittedName>
        <fullName evidence="2">Uncharacterized protein</fullName>
    </submittedName>
</protein>
<proteinExistence type="predicted"/>
<feature type="region of interest" description="Disordered" evidence="1">
    <location>
        <begin position="53"/>
        <end position="171"/>
    </location>
</feature>
<feature type="compositionally biased region" description="Acidic residues" evidence="1">
    <location>
        <begin position="17"/>
        <end position="26"/>
    </location>
</feature>
<feature type="compositionally biased region" description="Basic residues" evidence="1">
    <location>
        <begin position="361"/>
        <end position="372"/>
    </location>
</feature>
<dbReference type="VEuPathDB" id="CryptoDB:Cvel_14336"/>
<feature type="region of interest" description="Disordered" evidence="1">
    <location>
        <begin position="184"/>
        <end position="268"/>
    </location>
</feature>
<reference evidence="2" key="1">
    <citation type="submission" date="2014-11" db="EMBL/GenBank/DDBJ databases">
        <authorList>
            <person name="Otto D Thomas"/>
            <person name="Naeem Raeece"/>
        </authorList>
    </citation>
    <scope>NUCLEOTIDE SEQUENCE</scope>
</reference>
<dbReference type="AlphaFoldDB" id="A0A0G4EZ28"/>
<feature type="compositionally biased region" description="Basic and acidic residues" evidence="1">
    <location>
        <begin position="90"/>
        <end position="107"/>
    </location>
</feature>
<organism evidence="2">
    <name type="scientific">Chromera velia CCMP2878</name>
    <dbReference type="NCBI Taxonomy" id="1169474"/>
    <lineage>
        <taxon>Eukaryota</taxon>
        <taxon>Sar</taxon>
        <taxon>Alveolata</taxon>
        <taxon>Colpodellida</taxon>
        <taxon>Chromeraceae</taxon>
        <taxon>Chromera</taxon>
    </lineage>
</organism>
<evidence type="ECO:0000313" key="2">
    <source>
        <dbReference type="EMBL" id="CEM04561.1"/>
    </source>
</evidence>